<dbReference type="RefSeq" id="WP_349242926.1">
    <property type="nucleotide sequence ID" value="NZ_JASCXX010000001.1"/>
</dbReference>
<evidence type="ECO:0000313" key="4">
    <source>
        <dbReference type="Proteomes" id="UP001431776"/>
    </source>
</evidence>
<keyword evidence="2" id="KW-1133">Transmembrane helix</keyword>
<feature type="transmembrane region" description="Helical" evidence="2">
    <location>
        <begin position="21"/>
        <end position="43"/>
    </location>
</feature>
<sequence>MSEGQVIYPKPRRDQQECRELVAKGAYSVIFVVVALIVIRPLMVNQILSRADAYSAFRLHDEAKRQCDKVLLIDADNSHAWYLLACTHKAWGDRDAAYGAYQRATESDPTNVPAHFELALLYVQDGQPQQAVPYFDQVRQVESGRAHEHAPERFAYHRAALDMLVLCYEKVGDPTKAEFTREELRVFYPHHTQIGEQRAALTEERPG</sequence>
<protein>
    <submittedName>
        <fullName evidence="3">Tetratricopeptide repeat protein</fullName>
    </submittedName>
</protein>
<dbReference type="PROSITE" id="PS50005">
    <property type="entry name" value="TPR"/>
    <property type="match status" value="1"/>
</dbReference>
<reference evidence="3" key="1">
    <citation type="submission" date="2023-05" db="EMBL/GenBank/DDBJ databases">
        <title>Anaerotaeda fermentans gen. nov., sp. nov., a novel anaerobic planctomycete of the new family within the order Sedimentisphaerales isolated from Taman Peninsula, Russia.</title>
        <authorList>
            <person name="Khomyakova M.A."/>
            <person name="Merkel A.Y."/>
            <person name="Slobodkin A.I."/>
        </authorList>
    </citation>
    <scope>NUCLEOTIDE SEQUENCE</scope>
    <source>
        <strain evidence="3">M17dextr</strain>
    </source>
</reference>
<name>A0AAW6TSD6_9BACT</name>
<dbReference type="EMBL" id="JASCXX010000001">
    <property type="protein sequence ID" value="MDI6447515.1"/>
    <property type="molecule type" value="Genomic_DNA"/>
</dbReference>
<dbReference type="InterPro" id="IPR019734">
    <property type="entry name" value="TPR_rpt"/>
</dbReference>
<evidence type="ECO:0000313" key="3">
    <source>
        <dbReference type="EMBL" id="MDI6447515.1"/>
    </source>
</evidence>
<accession>A0AAW6TSD6</accession>
<organism evidence="3 4">
    <name type="scientific">Anaerobaca lacustris</name>
    <dbReference type="NCBI Taxonomy" id="3044600"/>
    <lineage>
        <taxon>Bacteria</taxon>
        <taxon>Pseudomonadati</taxon>
        <taxon>Planctomycetota</taxon>
        <taxon>Phycisphaerae</taxon>
        <taxon>Sedimentisphaerales</taxon>
        <taxon>Anaerobacaceae</taxon>
        <taxon>Anaerobaca</taxon>
    </lineage>
</organism>
<dbReference type="AlphaFoldDB" id="A0AAW6TSD6"/>
<dbReference type="InterPro" id="IPR011990">
    <property type="entry name" value="TPR-like_helical_dom_sf"/>
</dbReference>
<dbReference type="Proteomes" id="UP001431776">
    <property type="component" value="Unassembled WGS sequence"/>
</dbReference>
<evidence type="ECO:0000256" key="1">
    <source>
        <dbReference type="PROSITE-ProRule" id="PRU00339"/>
    </source>
</evidence>
<keyword evidence="2" id="KW-0812">Transmembrane</keyword>
<keyword evidence="4" id="KW-1185">Reference proteome</keyword>
<dbReference type="Gene3D" id="1.25.40.10">
    <property type="entry name" value="Tetratricopeptide repeat domain"/>
    <property type="match status" value="1"/>
</dbReference>
<gene>
    <name evidence="3" type="ORF">QJ522_00545</name>
</gene>
<dbReference type="Pfam" id="PF13431">
    <property type="entry name" value="TPR_17"/>
    <property type="match status" value="1"/>
</dbReference>
<keyword evidence="1" id="KW-0802">TPR repeat</keyword>
<keyword evidence="2" id="KW-0472">Membrane</keyword>
<feature type="repeat" description="TPR" evidence="1">
    <location>
        <begin position="78"/>
        <end position="111"/>
    </location>
</feature>
<proteinExistence type="predicted"/>
<evidence type="ECO:0000256" key="2">
    <source>
        <dbReference type="SAM" id="Phobius"/>
    </source>
</evidence>
<comment type="caution">
    <text evidence="3">The sequence shown here is derived from an EMBL/GenBank/DDBJ whole genome shotgun (WGS) entry which is preliminary data.</text>
</comment>
<dbReference type="SMART" id="SM00028">
    <property type="entry name" value="TPR"/>
    <property type="match status" value="3"/>
</dbReference>
<dbReference type="SUPFAM" id="SSF48452">
    <property type="entry name" value="TPR-like"/>
    <property type="match status" value="1"/>
</dbReference>